<evidence type="ECO:0000313" key="2">
    <source>
        <dbReference type="Proteomes" id="UP000052015"/>
    </source>
</evidence>
<sequence length="217" mass="25520">MIQIDDAGSGSLVGGTIIGALRVETMEFFNYLIPVKYFKSPYFKQKEYESYTVKLIEKAIKDLNITKYEEIQICRGYLFNKAIKYLTDKGYNATSTKISEPLQSLIEDTFKKYVIDIGIPEDYINFTKYPFHFHKMLRWVLADPKDRIKYCKTGWDSWQKYICNLNLTKSTDYIFSGHYVCLKCGQPIKTPGKIKVIKYTTNKDYFIYLHQNCHFSQ</sequence>
<name>A0A0R3JSX8_CALMK</name>
<organism evidence="1 2">
    <name type="scientific">Caloramator mitchellensis</name>
    <dbReference type="NCBI Taxonomy" id="908809"/>
    <lineage>
        <taxon>Bacteria</taxon>
        <taxon>Bacillati</taxon>
        <taxon>Bacillota</taxon>
        <taxon>Clostridia</taxon>
        <taxon>Eubacteriales</taxon>
        <taxon>Clostridiaceae</taxon>
        <taxon>Caloramator</taxon>
    </lineage>
</organism>
<dbReference type="PATRIC" id="fig|908809.3.peg.1618"/>
<protein>
    <submittedName>
        <fullName evidence="1">Uncharacterized protein</fullName>
    </submittedName>
</protein>
<dbReference type="Proteomes" id="UP000052015">
    <property type="component" value="Unassembled WGS sequence"/>
</dbReference>
<proteinExistence type="predicted"/>
<comment type="caution">
    <text evidence="1">The sequence shown here is derived from an EMBL/GenBank/DDBJ whole genome shotgun (WGS) entry which is preliminary data.</text>
</comment>
<dbReference type="EMBL" id="LKHP01000008">
    <property type="protein sequence ID" value="KRQ86631.1"/>
    <property type="molecule type" value="Genomic_DNA"/>
</dbReference>
<dbReference type="OrthoDB" id="1738242at2"/>
<reference evidence="1 2" key="1">
    <citation type="submission" date="2015-09" db="EMBL/GenBank/DDBJ databases">
        <title>Draft genome sequence of a Caloramator mitchellensis, a moderate thermophile from the Great Artesian Basin of Australia.</title>
        <authorList>
            <person name="Patel B.K."/>
        </authorList>
    </citation>
    <scope>NUCLEOTIDE SEQUENCE [LARGE SCALE GENOMIC DNA]</scope>
    <source>
        <strain evidence="1 2">VF08</strain>
    </source>
</reference>
<gene>
    <name evidence="1" type="ORF">ABG79_01614</name>
</gene>
<evidence type="ECO:0000313" key="1">
    <source>
        <dbReference type="EMBL" id="KRQ86631.1"/>
    </source>
</evidence>
<keyword evidence="2" id="KW-1185">Reference proteome</keyword>
<accession>A0A0R3JSX8</accession>
<dbReference type="AlphaFoldDB" id="A0A0R3JSX8"/>
<dbReference type="STRING" id="908809.ABG79_01614"/>
<dbReference type="RefSeq" id="WP_057978910.1">
    <property type="nucleotide sequence ID" value="NZ_LKHP01000008.1"/>
</dbReference>